<dbReference type="InterPro" id="IPR029058">
    <property type="entry name" value="AB_hydrolase_fold"/>
</dbReference>
<feature type="domain" description="Peptidase S33 tripeptidyl aminopeptidase-like C-terminal" evidence="5">
    <location>
        <begin position="388"/>
        <end position="488"/>
    </location>
</feature>
<proteinExistence type="inferred from homology"/>
<feature type="domain" description="AB hydrolase-1" evidence="4">
    <location>
        <begin position="98"/>
        <end position="227"/>
    </location>
</feature>
<evidence type="ECO:0000256" key="2">
    <source>
        <dbReference type="ARBA" id="ARBA00022801"/>
    </source>
</evidence>
<dbReference type="AlphaFoldDB" id="A0A5C4VEM2"/>
<dbReference type="InterPro" id="IPR013595">
    <property type="entry name" value="Pept_S33_TAP-like_C"/>
</dbReference>
<sequence length="643" mass="67896">MTRVKRSAINKVWKSRRFAATAAAFTVLGAGAAVGVERNGRTDDPAHDTARHPCAEATEQCDGTLDVPLNWAEPEGRTIEAGFAWVPRAGRSSPATGTVLVHPGGFGAYTGGTEVFRELLGPALDHLNLLVVDMRGTGTSSPLRCPGLDVRDPATIASCAEQLGPDRDFYATDQAVADIDAIRDALGVERLSFYGSSYGTVYAQAYATRFPDRTAAVLLDSPDLMRPEGYGRALAVDSFGRGLADLDMVCERSVAYRELPGSADDRLASLVELLRERPDERVPLEALAQVVQKKGGDAVIGREINAAVAAYLDGDPAPLHRLALPVLDIVQQPGVPINEDDTAALPYSCGDFTYPFDREAPAAERQRQLDENYANERPVAPFTVEEVFGFTGGSYPQWCVPWPAGRESPPIPPGAAYPDVPALVIGGELDGGMGADEAELVADRFPNGQALTVPFGGHVDALDGADPHGACLREVVRSFLATPEQPVGEPGCDAENYRALGTFPRVLAQVPPPVGPSDGLDPADGRLLAAAFGTVDDALSRTLPEAGLVGQEAEQPGLRDGRITLDRESGTVVLDGASWVEDVAVTGEAHVSEGDTAGADVRVEADGDVADVRFDWTTRTAEDAVRVTGTLDGTPFAVTVPAP</sequence>
<protein>
    <submittedName>
        <fullName evidence="6">Alpha/beta hydrolase</fullName>
    </submittedName>
</protein>
<keyword evidence="3" id="KW-0732">Signal</keyword>
<dbReference type="GO" id="GO:0016787">
    <property type="term" value="F:hydrolase activity"/>
    <property type="evidence" value="ECO:0007669"/>
    <property type="project" value="UniProtKB-KW"/>
</dbReference>
<dbReference type="OrthoDB" id="9796770at2"/>
<dbReference type="Gene3D" id="3.40.50.1820">
    <property type="entry name" value="alpha/beta hydrolase"/>
    <property type="match status" value="2"/>
</dbReference>
<gene>
    <name evidence="6" type="ORF">FH715_01275</name>
</gene>
<dbReference type="EMBL" id="VDGT01000001">
    <property type="protein sequence ID" value="TNM34343.1"/>
    <property type="molecule type" value="Genomic_DNA"/>
</dbReference>
<dbReference type="PANTHER" id="PTHR43248">
    <property type="entry name" value="2-SUCCINYL-6-HYDROXY-2,4-CYCLOHEXADIENE-1-CARBOXYLATE SYNTHASE"/>
    <property type="match status" value="1"/>
</dbReference>
<dbReference type="Proteomes" id="UP000311713">
    <property type="component" value="Unassembled WGS sequence"/>
</dbReference>
<dbReference type="SUPFAM" id="SSF53474">
    <property type="entry name" value="alpha/beta-Hydrolases"/>
    <property type="match status" value="1"/>
</dbReference>
<keyword evidence="7" id="KW-1185">Reference proteome</keyword>
<dbReference type="PANTHER" id="PTHR43248:SF25">
    <property type="entry name" value="AB HYDROLASE-1 DOMAIN-CONTAINING PROTEIN-RELATED"/>
    <property type="match status" value="1"/>
</dbReference>
<dbReference type="Pfam" id="PF00561">
    <property type="entry name" value="Abhydrolase_1"/>
    <property type="match status" value="1"/>
</dbReference>
<evidence type="ECO:0000256" key="1">
    <source>
        <dbReference type="ARBA" id="ARBA00010088"/>
    </source>
</evidence>
<comment type="similarity">
    <text evidence="1">Belongs to the peptidase S33 family.</text>
</comment>
<evidence type="ECO:0000259" key="5">
    <source>
        <dbReference type="Pfam" id="PF08386"/>
    </source>
</evidence>
<evidence type="ECO:0000313" key="6">
    <source>
        <dbReference type="EMBL" id="TNM34343.1"/>
    </source>
</evidence>
<reference evidence="6 7" key="1">
    <citation type="submission" date="2019-06" db="EMBL/GenBank/DDBJ databases">
        <title>Draft genome of Streptomyces sedi sp. JCM16909.</title>
        <authorList>
            <person name="Klykleung N."/>
            <person name="Tanasupawat S."/>
            <person name="Kudo T."/>
            <person name="Yuki M."/>
            <person name="Ohkuma M."/>
        </authorList>
    </citation>
    <scope>NUCLEOTIDE SEQUENCE [LARGE SCALE GENOMIC DNA]</scope>
    <source>
        <strain evidence="6 7">JCM 16909</strain>
    </source>
</reference>
<dbReference type="InterPro" id="IPR000073">
    <property type="entry name" value="AB_hydrolase_1"/>
</dbReference>
<dbReference type="Pfam" id="PF08386">
    <property type="entry name" value="Abhydrolase_4"/>
    <property type="match status" value="1"/>
</dbReference>
<evidence type="ECO:0000256" key="3">
    <source>
        <dbReference type="SAM" id="SignalP"/>
    </source>
</evidence>
<feature type="chain" id="PRO_5038994623" evidence="3">
    <location>
        <begin position="33"/>
        <end position="643"/>
    </location>
</feature>
<comment type="caution">
    <text evidence="6">The sequence shown here is derived from an EMBL/GenBank/DDBJ whole genome shotgun (WGS) entry which is preliminary data.</text>
</comment>
<name>A0A5C4VEM2_9ACTN</name>
<evidence type="ECO:0000313" key="7">
    <source>
        <dbReference type="Proteomes" id="UP000311713"/>
    </source>
</evidence>
<feature type="signal peptide" evidence="3">
    <location>
        <begin position="1"/>
        <end position="32"/>
    </location>
</feature>
<dbReference type="InterPro" id="IPR051601">
    <property type="entry name" value="Serine_prot/Carboxylest_S33"/>
</dbReference>
<evidence type="ECO:0000259" key="4">
    <source>
        <dbReference type="Pfam" id="PF00561"/>
    </source>
</evidence>
<keyword evidence="2 6" id="KW-0378">Hydrolase</keyword>
<accession>A0A5C4VEM2</accession>
<organism evidence="6 7">
    <name type="scientific">Streptomyces sedi</name>
    <dbReference type="NCBI Taxonomy" id="555059"/>
    <lineage>
        <taxon>Bacteria</taxon>
        <taxon>Bacillati</taxon>
        <taxon>Actinomycetota</taxon>
        <taxon>Actinomycetes</taxon>
        <taxon>Kitasatosporales</taxon>
        <taxon>Streptomycetaceae</taxon>
        <taxon>Streptomyces</taxon>
    </lineage>
</organism>